<evidence type="ECO:0000313" key="2">
    <source>
        <dbReference type="Proteomes" id="UP000624709"/>
    </source>
</evidence>
<keyword evidence="2" id="KW-1185">Reference proteome</keyword>
<proteinExistence type="predicted"/>
<accession>A0ABQ4B463</accession>
<protein>
    <submittedName>
        <fullName evidence="1">Uncharacterized protein</fullName>
    </submittedName>
</protein>
<sequence length="120" mass="13199">MSGEVPANIRRAAELFDEIQAVRAGKRCALDWAPWMGDWFVSSSPRNGNSNAEGQWDQWVDLAIGILKDPLTAIVRPEAHVATQHLATYDFYSEANRQLTDEELAARFGRPAAAPEGSDG</sequence>
<dbReference type="Proteomes" id="UP000624709">
    <property type="component" value="Unassembled WGS sequence"/>
</dbReference>
<dbReference type="EMBL" id="BOMS01000018">
    <property type="protein sequence ID" value="GIE65382.1"/>
    <property type="molecule type" value="Genomic_DNA"/>
</dbReference>
<dbReference type="RefSeq" id="WP_203824378.1">
    <property type="nucleotide sequence ID" value="NZ_BAAATY010000008.1"/>
</dbReference>
<name>A0ABQ4B463_9ACTN</name>
<gene>
    <name evidence="1" type="ORF">Apa02nite_014900</name>
</gene>
<evidence type="ECO:0000313" key="1">
    <source>
        <dbReference type="EMBL" id="GIE65382.1"/>
    </source>
</evidence>
<comment type="caution">
    <text evidence="1">The sequence shown here is derived from an EMBL/GenBank/DDBJ whole genome shotgun (WGS) entry which is preliminary data.</text>
</comment>
<organism evidence="1 2">
    <name type="scientific">Actinoplanes palleronii</name>
    <dbReference type="NCBI Taxonomy" id="113570"/>
    <lineage>
        <taxon>Bacteria</taxon>
        <taxon>Bacillati</taxon>
        <taxon>Actinomycetota</taxon>
        <taxon>Actinomycetes</taxon>
        <taxon>Micromonosporales</taxon>
        <taxon>Micromonosporaceae</taxon>
        <taxon>Actinoplanes</taxon>
    </lineage>
</organism>
<reference evidence="1 2" key="1">
    <citation type="submission" date="2021-01" db="EMBL/GenBank/DDBJ databases">
        <title>Whole genome shotgun sequence of Actinoplanes palleronii NBRC 14916.</title>
        <authorList>
            <person name="Komaki H."/>
            <person name="Tamura T."/>
        </authorList>
    </citation>
    <scope>NUCLEOTIDE SEQUENCE [LARGE SCALE GENOMIC DNA]</scope>
    <source>
        <strain evidence="1 2">NBRC 14916</strain>
    </source>
</reference>